<dbReference type="GO" id="GO:0003677">
    <property type="term" value="F:DNA binding"/>
    <property type="evidence" value="ECO:0007669"/>
    <property type="project" value="InterPro"/>
</dbReference>
<dbReference type="EMBL" id="QLMA01000004">
    <property type="protein sequence ID" value="RAJ81826.1"/>
    <property type="molecule type" value="Genomic_DNA"/>
</dbReference>
<dbReference type="InterPro" id="IPR007627">
    <property type="entry name" value="RNA_pol_sigma70_r2"/>
</dbReference>
<evidence type="ECO:0000313" key="7">
    <source>
        <dbReference type="Proteomes" id="UP000249819"/>
    </source>
</evidence>
<evidence type="ECO:0000259" key="5">
    <source>
        <dbReference type="SMART" id="SM00421"/>
    </source>
</evidence>
<dbReference type="PANTHER" id="PTHR43133">
    <property type="entry name" value="RNA POLYMERASE ECF-TYPE SIGMA FACTO"/>
    <property type="match status" value="1"/>
</dbReference>
<dbReference type="InterPro" id="IPR014284">
    <property type="entry name" value="RNA_pol_sigma-70_dom"/>
</dbReference>
<dbReference type="SUPFAM" id="SSF88659">
    <property type="entry name" value="Sigma3 and sigma4 domains of RNA polymerase sigma factors"/>
    <property type="match status" value="1"/>
</dbReference>
<proteinExistence type="inferred from homology"/>
<dbReference type="InterPro" id="IPR013324">
    <property type="entry name" value="RNA_pol_sigma_r3/r4-like"/>
</dbReference>
<dbReference type="InterPro" id="IPR039425">
    <property type="entry name" value="RNA_pol_sigma-70-like"/>
</dbReference>
<evidence type="ECO:0000256" key="1">
    <source>
        <dbReference type="ARBA" id="ARBA00010641"/>
    </source>
</evidence>
<dbReference type="InterPro" id="IPR036388">
    <property type="entry name" value="WH-like_DNA-bd_sf"/>
</dbReference>
<keyword evidence="7" id="KW-1185">Reference proteome</keyword>
<dbReference type="InterPro" id="IPR013325">
    <property type="entry name" value="RNA_pol_sigma_r2"/>
</dbReference>
<dbReference type="SMART" id="SM00421">
    <property type="entry name" value="HTH_LUXR"/>
    <property type="match status" value="1"/>
</dbReference>
<evidence type="ECO:0000256" key="3">
    <source>
        <dbReference type="ARBA" id="ARBA00023082"/>
    </source>
</evidence>
<dbReference type="Proteomes" id="UP000249819">
    <property type="component" value="Unassembled WGS sequence"/>
</dbReference>
<keyword evidence="3" id="KW-0731">Sigma factor</keyword>
<dbReference type="NCBIfam" id="TIGR02937">
    <property type="entry name" value="sigma70-ECF"/>
    <property type="match status" value="1"/>
</dbReference>
<dbReference type="SUPFAM" id="SSF88946">
    <property type="entry name" value="Sigma2 domain of RNA polymerase sigma factors"/>
    <property type="match status" value="1"/>
</dbReference>
<dbReference type="OrthoDB" id="656273at2"/>
<evidence type="ECO:0000256" key="2">
    <source>
        <dbReference type="ARBA" id="ARBA00023015"/>
    </source>
</evidence>
<feature type="domain" description="HTH luxR-type" evidence="5">
    <location>
        <begin position="129"/>
        <end position="188"/>
    </location>
</feature>
<dbReference type="RefSeq" id="WP_111592392.1">
    <property type="nucleotide sequence ID" value="NZ_QLMA01000004.1"/>
</dbReference>
<dbReference type="Pfam" id="PF04542">
    <property type="entry name" value="Sigma70_r2"/>
    <property type="match status" value="1"/>
</dbReference>
<accession>A0A327W0Q3</accession>
<dbReference type="CDD" id="cd06171">
    <property type="entry name" value="Sigma70_r4"/>
    <property type="match status" value="1"/>
</dbReference>
<dbReference type="GO" id="GO:0006352">
    <property type="term" value="P:DNA-templated transcription initiation"/>
    <property type="evidence" value="ECO:0007669"/>
    <property type="project" value="InterPro"/>
</dbReference>
<dbReference type="Gene3D" id="1.10.10.10">
    <property type="entry name" value="Winged helix-like DNA-binding domain superfamily/Winged helix DNA-binding domain"/>
    <property type="match status" value="1"/>
</dbReference>
<keyword evidence="4" id="KW-0804">Transcription</keyword>
<dbReference type="GO" id="GO:0016987">
    <property type="term" value="F:sigma factor activity"/>
    <property type="evidence" value="ECO:0007669"/>
    <property type="project" value="UniProtKB-KW"/>
</dbReference>
<dbReference type="InterPro" id="IPR000792">
    <property type="entry name" value="Tscrpt_reg_LuxR_C"/>
</dbReference>
<dbReference type="Gene3D" id="1.10.1740.10">
    <property type="match status" value="1"/>
</dbReference>
<dbReference type="NCBIfam" id="TIGR02985">
    <property type="entry name" value="Sig70_bacteroi1"/>
    <property type="match status" value="1"/>
</dbReference>
<reference evidence="6 7" key="1">
    <citation type="submission" date="2018-06" db="EMBL/GenBank/DDBJ databases">
        <title>Genomic Encyclopedia of Archaeal and Bacterial Type Strains, Phase II (KMG-II): from individual species to whole genera.</title>
        <authorList>
            <person name="Goeker M."/>
        </authorList>
    </citation>
    <scope>NUCLEOTIDE SEQUENCE [LARGE SCALE GENOMIC DNA]</scope>
    <source>
        <strain evidence="6 7">DSM 29821</strain>
    </source>
</reference>
<gene>
    <name evidence="6" type="ORF">CLV59_10451</name>
</gene>
<dbReference type="AlphaFoldDB" id="A0A327W0Q3"/>
<name>A0A327W0Q3_9BACT</name>
<evidence type="ECO:0000313" key="6">
    <source>
        <dbReference type="EMBL" id="RAJ81826.1"/>
    </source>
</evidence>
<comment type="similarity">
    <text evidence="1">Belongs to the sigma-70 factor family. ECF subfamily.</text>
</comment>
<comment type="caution">
    <text evidence="6">The sequence shown here is derived from an EMBL/GenBank/DDBJ whole genome shotgun (WGS) entry which is preliminary data.</text>
</comment>
<organism evidence="6 7">
    <name type="scientific">Chitinophaga dinghuensis</name>
    <dbReference type="NCBI Taxonomy" id="1539050"/>
    <lineage>
        <taxon>Bacteria</taxon>
        <taxon>Pseudomonadati</taxon>
        <taxon>Bacteroidota</taxon>
        <taxon>Chitinophagia</taxon>
        <taxon>Chitinophagales</taxon>
        <taxon>Chitinophagaceae</taxon>
        <taxon>Chitinophaga</taxon>
    </lineage>
</organism>
<sequence>MDNQDFLETIIPAFRQGDAHAFEAFFKAHYKPLVFFAEQLLENAGEAEDIVKDSYVKLWHKHADFDHPKSIKGFLYTTTRNACLNHLRHEKVKDHYQREMIYLDDQRGEEKILQQMIHSELLASIYREIEKLPEKRQQVFRMIFFEGMKNDEIAEQLGISVFTVKEHRAKALAQLRLRFTDEQLMLFFLMGSSWLLHKS</sequence>
<dbReference type="PANTHER" id="PTHR43133:SF46">
    <property type="entry name" value="RNA POLYMERASE SIGMA-70 FACTOR ECF SUBFAMILY"/>
    <property type="match status" value="1"/>
</dbReference>
<dbReference type="InterPro" id="IPR014327">
    <property type="entry name" value="RNA_pol_sigma70_bacteroid"/>
</dbReference>
<dbReference type="InterPro" id="IPR013249">
    <property type="entry name" value="RNA_pol_sigma70_r4_t2"/>
</dbReference>
<evidence type="ECO:0000256" key="4">
    <source>
        <dbReference type="ARBA" id="ARBA00023163"/>
    </source>
</evidence>
<keyword evidence="2" id="KW-0805">Transcription regulation</keyword>
<dbReference type="Pfam" id="PF08281">
    <property type="entry name" value="Sigma70_r4_2"/>
    <property type="match status" value="1"/>
</dbReference>
<protein>
    <submittedName>
        <fullName evidence="6">RNA polymerase sigma-70 factor (ECF subfamily)</fullName>
    </submittedName>
</protein>